<evidence type="ECO:0000313" key="2">
    <source>
        <dbReference type="Proteomes" id="UP000325081"/>
    </source>
</evidence>
<dbReference type="AlphaFoldDB" id="A0A5A7QYF5"/>
<sequence length="103" mass="11631">MDENGGWNKRLIEEFFHSGDVAAILKFPLQNLGKSDSFIWHFDSKGTFSVKSAYKLICLQRVLRRDNKPECSSEGEGRFVNGRLWKVGGLKFKLSAVVGCCCK</sequence>
<reference evidence="2" key="1">
    <citation type="journal article" date="2019" name="Curr. Biol.">
        <title>Genome Sequence of Striga asiatica Provides Insight into the Evolution of Plant Parasitism.</title>
        <authorList>
            <person name="Yoshida S."/>
            <person name="Kim S."/>
            <person name="Wafula E.K."/>
            <person name="Tanskanen J."/>
            <person name="Kim Y.M."/>
            <person name="Honaas L."/>
            <person name="Yang Z."/>
            <person name="Spallek T."/>
            <person name="Conn C.E."/>
            <person name="Ichihashi Y."/>
            <person name="Cheong K."/>
            <person name="Cui S."/>
            <person name="Der J.P."/>
            <person name="Gundlach H."/>
            <person name="Jiao Y."/>
            <person name="Hori C."/>
            <person name="Ishida J.K."/>
            <person name="Kasahara H."/>
            <person name="Kiba T."/>
            <person name="Kim M.S."/>
            <person name="Koo N."/>
            <person name="Laohavisit A."/>
            <person name="Lee Y.H."/>
            <person name="Lumba S."/>
            <person name="McCourt P."/>
            <person name="Mortimer J.C."/>
            <person name="Mutuku J.M."/>
            <person name="Nomura T."/>
            <person name="Sasaki-Sekimoto Y."/>
            <person name="Seto Y."/>
            <person name="Wang Y."/>
            <person name="Wakatake T."/>
            <person name="Sakakibara H."/>
            <person name="Demura T."/>
            <person name="Yamaguchi S."/>
            <person name="Yoneyama K."/>
            <person name="Manabe R.I."/>
            <person name="Nelson D.C."/>
            <person name="Schulman A.H."/>
            <person name="Timko M.P."/>
            <person name="dePamphilis C.W."/>
            <person name="Choi D."/>
            <person name="Shirasu K."/>
        </authorList>
    </citation>
    <scope>NUCLEOTIDE SEQUENCE [LARGE SCALE GENOMIC DNA]</scope>
    <source>
        <strain evidence="2">cv. UVA1</strain>
    </source>
</reference>
<organism evidence="1 2">
    <name type="scientific">Striga asiatica</name>
    <name type="common">Asiatic witchweed</name>
    <name type="synonym">Buchnera asiatica</name>
    <dbReference type="NCBI Taxonomy" id="4170"/>
    <lineage>
        <taxon>Eukaryota</taxon>
        <taxon>Viridiplantae</taxon>
        <taxon>Streptophyta</taxon>
        <taxon>Embryophyta</taxon>
        <taxon>Tracheophyta</taxon>
        <taxon>Spermatophyta</taxon>
        <taxon>Magnoliopsida</taxon>
        <taxon>eudicotyledons</taxon>
        <taxon>Gunneridae</taxon>
        <taxon>Pentapetalae</taxon>
        <taxon>asterids</taxon>
        <taxon>lamiids</taxon>
        <taxon>Lamiales</taxon>
        <taxon>Orobanchaceae</taxon>
        <taxon>Buchnereae</taxon>
        <taxon>Striga</taxon>
    </lineage>
</organism>
<accession>A0A5A7QYF5</accession>
<evidence type="ECO:0000313" key="1">
    <source>
        <dbReference type="EMBL" id="GER50410.1"/>
    </source>
</evidence>
<dbReference type="OrthoDB" id="1162524at2759"/>
<comment type="caution">
    <text evidence="1">The sequence shown here is derived from an EMBL/GenBank/DDBJ whole genome shotgun (WGS) entry which is preliminary data.</text>
</comment>
<dbReference type="Proteomes" id="UP000325081">
    <property type="component" value="Unassembled WGS sequence"/>
</dbReference>
<keyword evidence="2" id="KW-1185">Reference proteome</keyword>
<gene>
    <name evidence="1" type="ORF">STAS_27720</name>
</gene>
<dbReference type="EMBL" id="BKCP01009181">
    <property type="protein sequence ID" value="GER50410.1"/>
    <property type="molecule type" value="Genomic_DNA"/>
</dbReference>
<proteinExistence type="predicted"/>
<name>A0A5A7QYF5_STRAF</name>
<protein>
    <submittedName>
        <fullName evidence="1">Calcium/calmodulin-dependent 3',5'-cyclic nucleotide phosphodiesterase 1B</fullName>
    </submittedName>
</protein>